<reference evidence="1" key="1">
    <citation type="submission" date="2015-10" db="EMBL/GenBank/DDBJ databases">
        <authorList>
            <person name="Gilbert D.G."/>
        </authorList>
    </citation>
    <scope>NUCLEOTIDE SEQUENCE</scope>
    <source>
        <strain evidence="1">Phyl III-seqv23</strain>
    </source>
</reference>
<dbReference type="EMBL" id="LN899825">
    <property type="protein sequence ID" value="CUV35062.1"/>
    <property type="molecule type" value="Genomic_DNA"/>
</dbReference>
<dbReference type="EMBL" id="LN899826">
    <property type="protein sequence ID" value="CUV38504.1"/>
    <property type="molecule type" value="Genomic_DNA"/>
</dbReference>
<sequence length="24" mass="2582">MSSASRHMAGIGFIKDGWFDLAAL</sequence>
<accession>A0A0S4UKY8</accession>
<name>A0A0S4UKY8_RALSL</name>
<dbReference type="AlphaFoldDB" id="A0A0S4UKY8"/>
<evidence type="ECO:0000313" key="5">
    <source>
        <dbReference type="EMBL" id="CUV59141.1"/>
    </source>
</evidence>
<dbReference type="EMBL" id="LN899827">
    <property type="protein sequence ID" value="CUV43195.1"/>
    <property type="molecule type" value="Genomic_DNA"/>
</dbReference>
<evidence type="ECO:0000313" key="1">
    <source>
        <dbReference type="EMBL" id="CUV22906.1"/>
    </source>
</evidence>
<proteinExistence type="predicted"/>
<evidence type="ECO:0000313" key="4">
    <source>
        <dbReference type="EMBL" id="CUV43195.1"/>
    </source>
</evidence>
<dbReference type="EMBL" id="LN899823">
    <property type="protein sequence ID" value="CUV22906.1"/>
    <property type="molecule type" value="Genomic_DNA"/>
</dbReference>
<dbReference type="EMBL" id="LN899822">
    <property type="protein sequence ID" value="CUV59141.1"/>
    <property type="molecule type" value="Genomic_DNA"/>
</dbReference>
<evidence type="ECO:0000313" key="3">
    <source>
        <dbReference type="EMBL" id="CUV38504.1"/>
    </source>
</evidence>
<organism evidence="1">
    <name type="scientific">Ralstonia solanacearum</name>
    <name type="common">Pseudomonas solanacearum</name>
    <dbReference type="NCBI Taxonomy" id="305"/>
    <lineage>
        <taxon>Bacteria</taxon>
        <taxon>Pseudomonadati</taxon>
        <taxon>Pseudomonadota</taxon>
        <taxon>Betaproteobacteria</taxon>
        <taxon>Burkholderiales</taxon>
        <taxon>Burkholderiaceae</taxon>
        <taxon>Ralstonia</taxon>
        <taxon>Ralstonia solanacearum species complex</taxon>
    </lineage>
</organism>
<protein>
    <submittedName>
        <fullName evidence="1">Uncharacterized protein</fullName>
    </submittedName>
</protein>
<gene>
    <name evidence="5" type="ORF">RD1301_v1_270031</name>
    <name evidence="1" type="ORF">RUN1744_v1_280005</name>
    <name evidence="2" type="ORF">TD1301_v1_1200031</name>
    <name evidence="3" type="ORF">TF3108_v1_130031</name>
    <name evidence="4" type="ORF">TO10_v1_10096</name>
</gene>
<evidence type="ECO:0000313" key="2">
    <source>
        <dbReference type="EMBL" id="CUV35062.1"/>
    </source>
</evidence>